<name>A0A9P8GPY8_AURME</name>
<protein>
    <submittedName>
        <fullName evidence="1">Uncharacterized protein</fullName>
    </submittedName>
</protein>
<accession>A0A9P8GPY8</accession>
<feature type="non-terminal residue" evidence="1">
    <location>
        <position position="645"/>
    </location>
</feature>
<reference evidence="1" key="2">
    <citation type="submission" date="2021-08" db="EMBL/GenBank/DDBJ databases">
        <authorList>
            <person name="Gostincar C."/>
            <person name="Sun X."/>
            <person name="Song Z."/>
            <person name="Gunde-Cimerman N."/>
        </authorList>
    </citation>
    <scope>NUCLEOTIDE SEQUENCE</scope>
    <source>
        <strain evidence="1">EXF-8016</strain>
    </source>
</reference>
<organism evidence="1 2">
    <name type="scientific">Aureobasidium melanogenum</name>
    <name type="common">Aureobasidium pullulans var. melanogenum</name>
    <dbReference type="NCBI Taxonomy" id="46634"/>
    <lineage>
        <taxon>Eukaryota</taxon>
        <taxon>Fungi</taxon>
        <taxon>Dikarya</taxon>
        <taxon>Ascomycota</taxon>
        <taxon>Pezizomycotina</taxon>
        <taxon>Dothideomycetes</taxon>
        <taxon>Dothideomycetidae</taxon>
        <taxon>Dothideales</taxon>
        <taxon>Saccotheciaceae</taxon>
        <taxon>Aureobasidium</taxon>
    </lineage>
</organism>
<gene>
    <name evidence="1" type="ORF">KCV03_g109</name>
</gene>
<comment type="caution">
    <text evidence="1">The sequence shown here is derived from an EMBL/GenBank/DDBJ whole genome shotgun (WGS) entry which is preliminary data.</text>
</comment>
<reference evidence="1" key="1">
    <citation type="journal article" date="2021" name="J Fungi (Basel)">
        <title>Virulence traits and population genomics of the black yeast Aureobasidium melanogenum.</title>
        <authorList>
            <person name="Cernosa A."/>
            <person name="Sun X."/>
            <person name="Gostincar C."/>
            <person name="Fang C."/>
            <person name="Gunde-Cimerman N."/>
            <person name="Song Z."/>
        </authorList>
    </citation>
    <scope>NUCLEOTIDE SEQUENCE</scope>
    <source>
        <strain evidence="1">EXF-8016</strain>
    </source>
</reference>
<dbReference type="AlphaFoldDB" id="A0A9P8GPY8"/>
<proteinExistence type="predicted"/>
<evidence type="ECO:0000313" key="1">
    <source>
        <dbReference type="EMBL" id="KAH0237685.1"/>
    </source>
</evidence>
<sequence length="645" mass="71835">MGKPPSSDPSIKVTRCTITIGAWYRRKTGKCLMFGLWLHCRSALACQHRVSLVSKSTHLLKHSINTLLQRHRRSFHTNNLSTMITHLCASTLLCLPLRAEGLEGSLNSYAVAVADAAVRYHHIHMIIAMWRDVNVSVVSGVKLRTHAKTTVLGRRARVVVRARPSPRTDIGCRRSRIRCGCHFDSESDGGKMRCLDADFAPSTYWLYVYVNNAGIENVLHDEHPCYVSTESTLRYIQLSFPVSLIRVLTSTNTGLRILDTSSTFTTALAIVVPEESPVVRVRAQLTIGRCGASVSLTSAVRGTMVGVVLVVDLEDGKRLSLRGSRIVAALGGLNGLAGLCGAAGRRFGCDGMRLAPGDLYIDFTYKEAATLDMHEPHHISIQHDVEEAALSRCECYPSRMINLGRQRSRESLLVYAAADFYRNNINHFLCFHMLPMMAATQLHARFDRTYISTLSGYSSTTMLVPLLASRPINPPGIVLLVIVQYSALQELTSTSQRLSKREVNFRRLSGGNTQARLICKTPVDARSSVTWLQSQMHLLTACQLEYGSNILYAVVDISCNVSLVSGRTNLDATFWTQDDTSKILPKWSRIATFKPAEVLHETHAWTEIIPSLWSERFGVLPVYILTTVCRMDVDNQCRAFWHKQG</sequence>
<dbReference type="EMBL" id="JAHFYH010000001">
    <property type="protein sequence ID" value="KAH0237685.1"/>
    <property type="molecule type" value="Genomic_DNA"/>
</dbReference>
<evidence type="ECO:0000313" key="2">
    <source>
        <dbReference type="Proteomes" id="UP000767238"/>
    </source>
</evidence>
<dbReference type="Proteomes" id="UP000767238">
    <property type="component" value="Unassembled WGS sequence"/>
</dbReference>